<dbReference type="PANTHER" id="PTHR24421">
    <property type="entry name" value="NITRATE/NITRITE SENSOR PROTEIN NARX-RELATED"/>
    <property type="match status" value="1"/>
</dbReference>
<name>A0ABW7TEC1_9NOCA</name>
<evidence type="ECO:0000256" key="3">
    <source>
        <dbReference type="ARBA" id="ARBA00022553"/>
    </source>
</evidence>
<feature type="transmembrane region" description="Helical" evidence="10">
    <location>
        <begin position="226"/>
        <end position="247"/>
    </location>
</feature>
<keyword evidence="6 12" id="KW-0418">Kinase</keyword>
<dbReference type="SUPFAM" id="SSF55874">
    <property type="entry name" value="ATPase domain of HSP90 chaperone/DNA topoisomerase II/histidine kinase"/>
    <property type="match status" value="1"/>
</dbReference>
<keyword evidence="4" id="KW-0808">Transferase</keyword>
<dbReference type="InterPro" id="IPR050482">
    <property type="entry name" value="Sensor_HK_TwoCompSys"/>
</dbReference>
<evidence type="ECO:0000259" key="11">
    <source>
        <dbReference type="Pfam" id="PF07730"/>
    </source>
</evidence>
<dbReference type="GeneID" id="93506371"/>
<dbReference type="CDD" id="cd16917">
    <property type="entry name" value="HATPase_UhpB-NarQ-NarX-like"/>
    <property type="match status" value="1"/>
</dbReference>
<comment type="caution">
    <text evidence="12">The sequence shown here is derived from an EMBL/GenBank/DDBJ whole genome shotgun (WGS) entry which is preliminary data.</text>
</comment>
<dbReference type="EC" id="2.7.13.3" evidence="2"/>
<keyword evidence="10" id="KW-1133">Transmembrane helix</keyword>
<evidence type="ECO:0000256" key="1">
    <source>
        <dbReference type="ARBA" id="ARBA00000085"/>
    </source>
</evidence>
<dbReference type="EMBL" id="JBIRUQ010000001">
    <property type="protein sequence ID" value="MFI1459371.1"/>
    <property type="molecule type" value="Genomic_DNA"/>
</dbReference>
<dbReference type="Gene3D" id="3.30.565.10">
    <property type="entry name" value="Histidine kinase-like ATPase, C-terminal domain"/>
    <property type="match status" value="1"/>
</dbReference>
<proteinExistence type="predicted"/>
<keyword evidence="7" id="KW-0067">ATP-binding</keyword>
<dbReference type="Proteomes" id="UP001611263">
    <property type="component" value="Unassembled WGS sequence"/>
</dbReference>
<evidence type="ECO:0000256" key="9">
    <source>
        <dbReference type="SAM" id="MobiDB-lite"/>
    </source>
</evidence>
<feature type="transmembrane region" description="Helical" evidence="10">
    <location>
        <begin position="128"/>
        <end position="147"/>
    </location>
</feature>
<evidence type="ECO:0000256" key="5">
    <source>
        <dbReference type="ARBA" id="ARBA00022741"/>
    </source>
</evidence>
<evidence type="ECO:0000256" key="2">
    <source>
        <dbReference type="ARBA" id="ARBA00012438"/>
    </source>
</evidence>
<dbReference type="Pfam" id="PF07730">
    <property type="entry name" value="HisKA_3"/>
    <property type="match status" value="1"/>
</dbReference>
<dbReference type="RefSeq" id="WP_231507903.1">
    <property type="nucleotide sequence ID" value="NZ_JBIRUQ010000001.1"/>
</dbReference>
<feature type="compositionally biased region" description="Polar residues" evidence="9">
    <location>
        <begin position="1"/>
        <end position="11"/>
    </location>
</feature>
<feature type="transmembrane region" description="Helical" evidence="10">
    <location>
        <begin position="102"/>
        <end position="122"/>
    </location>
</feature>
<dbReference type="PANTHER" id="PTHR24421:SF10">
    <property type="entry name" value="NITRATE_NITRITE SENSOR PROTEIN NARQ"/>
    <property type="match status" value="1"/>
</dbReference>
<protein>
    <recommendedName>
        <fullName evidence="2">histidine kinase</fullName>
        <ecNumber evidence="2">2.7.13.3</ecNumber>
    </recommendedName>
</protein>
<keyword evidence="10" id="KW-0812">Transmembrane</keyword>
<keyword evidence="13" id="KW-1185">Reference proteome</keyword>
<keyword evidence="3" id="KW-0597">Phosphoprotein</keyword>
<dbReference type="GO" id="GO:0016301">
    <property type="term" value="F:kinase activity"/>
    <property type="evidence" value="ECO:0007669"/>
    <property type="project" value="UniProtKB-KW"/>
</dbReference>
<reference evidence="12 13" key="1">
    <citation type="submission" date="2024-10" db="EMBL/GenBank/DDBJ databases">
        <title>The Natural Products Discovery Center: Release of the First 8490 Sequenced Strains for Exploring Actinobacteria Biosynthetic Diversity.</title>
        <authorList>
            <person name="Kalkreuter E."/>
            <person name="Kautsar S.A."/>
            <person name="Yang D."/>
            <person name="Bader C.D."/>
            <person name="Teijaro C.N."/>
            <person name="Fluegel L."/>
            <person name="Davis C.M."/>
            <person name="Simpson J.R."/>
            <person name="Lauterbach L."/>
            <person name="Steele A.D."/>
            <person name="Gui C."/>
            <person name="Meng S."/>
            <person name="Li G."/>
            <person name="Viehrig K."/>
            <person name="Ye F."/>
            <person name="Su P."/>
            <person name="Kiefer A.F."/>
            <person name="Nichols A."/>
            <person name="Cepeda A.J."/>
            <person name="Yan W."/>
            <person name="Fan B."/>
            <person name="Jiang Y."/>
            <person name="Adhikari A."/>
            <person name="Zheng C.-J."/>
            <person name="Schuster L."/>
            <person name="Cowan T.M."/>
            <person name="Smanski M.J."/>
            <person name="Chevrette M.G."/>
            <person name="De Carvalho L.P.S."/>
            <person name="Shen B."/>
        </authorList>
    </citation>
    <scope>NUCLEOTIDE SEQUENCE [LARGE SCALE GENOMIC DNA]</scope>
    <source>
        <strain evidence="12 13">NPDC020568</strain>
    </source>
</reference>
<dbReference type="Gene3D" id="1.20.5.1930">
    <property type="match status" value="1"/>
</dbReference>
<dbReference type="InterPro" id="IPR011712">
    <property type="entry name" value="Sig_transdc_His_kin_sub3_dim/P"/>
</dbReference>
<evidence type="ECO:0000313" key="13">
    <source>
        <dbReference type="Proteomes" id="UP001611263"/>
    </source>
</evidence>
<evidence type="ECO:0000256" key="6">
    <source>
        <dbReference type="ARBA" id="ARBA00022777"/>
    </source>
</evidence>
<accession>A0ABW7TEC1</accession>
<feature type="region of interest" description="Disordered" evidence="9">
    <location>
        <begin position="1"/>
        <end position="24"/>
    </location>
</feature>
<evidence type="ECO:0000256" key="8">
    <source>
        <dbReference type="ARBA" id="ARBA00023012"/>
    </source>
</evidence>
<organism evidence="12 13">
    <name type="scientific">Nocardia carnea</name>
    <dbReference type="NCBI Taxonomy" id="37328"/>
    <lineage>
        <taxon>Bacteria</taxon>
        <taxon>Bacillati</taxon>
        <taxon>Actinomycetota</taxon>
        <taxon>Actinomycetes</taxon>
        <taxon>Mycobacteriales</taxon>
        <taxon>Nocardiaceae</taxon>
        <taxon>Nocardia</taxon>
    </lineage>
</organism>
<feature type="domain" description="Signal transduction histidine kinase subgroup 3 dimerisation and phosphoacceptor" evidence="11">
    <location>
        <begin position="270"/>
        <end position="335"/>
    </location>
</feature>
<evidence type="ECO:0000313" key="12">
    <source>
        <dbReference type="EMBL" id="MFI1459371.1"/>
    </source>
</evidence>
<sequence>MPESHLTSSSAAGDHPRRKSEGIAAAAGGAGEVAGCGDQAAVGGDGEVAGRGHGAVNGGGAKSSRRSVSVRAGRMWRRFTNGRLRLGWHPLGDLPFDYPPKVVLFADLALLVLGLVACLQRHEYFPTVLPLLAVVLLFLSVPAYVLFGIVPRPLVLGLATMVAAALFFAQPVEADFAPFVLMVVAAEIAAIAPKRVSIPLALLATVELVVFAVLSQALWGNDNLRIGVPMYALGILLGWLVGVMLQYQRLYLYQERENQNVRAAQAAAAERNRIAREVHDVIAHSLTVTLLHVTAARHALSTDSDVEEAVDALADAERLGRQAMADIRRTVGLLDSGRTAAGPEPGADDIPALIDDFANAGLTVRRRFTGDLDRISAAVGLALYRICQESLANIAKHAPGAAVEFALEVGARSAVVRVRNPLPPGAPAARIGHGTGVGGMRQRAEGLGGRILIGPEAGSWIVRAEFPLHDRPERAGGSATETREEHCALMKSIGVPQLRRPGLPG</sequence>
<keyword evidence="5" id="KW-0547">Nucleotide-binding</keyword>
<comment type="catalytic activity">
    <reaction evidence="1">
        <text>ATP + protein L-histidine = ADP + protein N-phospho-L-histidine.</text>
        <dbReference type="EC" id="2.7.13.3"/>
    </reaction>
</comment>
<dbReference type="InterPro" id="IPR036890">
    <property type="entry name" value="HATPase_C_sf"/>
</dbReference>
<evidence type="ECO:0000256" key="7">
    <source>
        <dbReference type="ARBA" id="ARBA00022840"/>
    </source>
</evidence>
<feature type="transmembrane region" description="Helical" evidence="10">
    <location>
        <begin position="200"/>
        <end position="220"/>
    </location>
</feature>
<keyword evidence="8" id="KW-0902">Two-component regulatory system</keyword>
<evidence type="ECO:0000256" key="4">
    <source>
        <dbReference type="ARBA" id="ARBA00022679"/>
    </source>
</evidence>
<keyword evidence="10" id="KW-0472">Membrane</keyword>
<gene>
    <name evidence="12" type="ORF">ACH4WX_01470</name>
</gene>
<evidence type="ECO:0000256" key="10">
    <source>
        <dbReference type="SAM" id="Phobius"/>
    </source>
</evidence>